<name>A0ABQ3RG54_STRRR</name>
<dbReference type="Gene3D" id="3.30.43.10">
    <property type="entry name" value="Uridine Diphospho-n-acetylenolpyruvylglucosamine Reductase, domain 2"/>
    <property type="match status" value="1"/>
</dbReference>
<keyword evidence="4" id="KW-1185">Reference proteome</keyword>
<dbReference type="Pfam" id="PF04030">
    <property type="entry name" value="ALO"/>
    <property type="match status" value="1"/>
</dbReference>
<dbReference type="SUPFAM" id="SSF56176">
    <property type="entry name" value="FAD-binding/transporter-associated domain-like"/>
    <property type="match status" value="1"/>
</dbReference>
<dbReference type="PROSITE" id="PS51387">
    <property type="entry name" value="FAD_PCMH"/>
    <property type="match status" value="1"/>
</dbReference>
<protein>
    <submittedName>
        <fullName evidence="3">FAD-linked oxidoreductase</fullName>
    </submittedName>
</protein>
<dbReference type="Gene3D" id="3.30.70.2520">
    <property type="match status" value="1"/>
</dbReference>
<dbReference type="EMBL" id="BNEA01000015">
    <property type="protein sequence ID" value="GHI54835.1"/>
    <property type="molecule type" value="Genomic_DNA"/>
</dbReference>
<keyword evidence="1" id="KW-0560">Oxidoreductase</keyword>
<comment type="caution">
    <text evidence="3">The sequence shown here is derived from an EMBL/GenBank/DDBJ whole genome shotgun (WGS) entry which is preliminary data.</text>
</comment>
<dbReference type="PANTHER" id="PTHR43762:SF1">
    <property type="entry name" value="D-ARABINONO-1,4-LACTONE OXIDASE"/>
    <property type="match status" value="1"/>
</dbReference>
<dbReference type="Gene3D" id="3.30.465.10">
    <property type="match status" value="1"/>
</dbReference>
<dbReference type="PANTHER" id="PTHR43762">
    <property type="entry name" value="L-GULONOLACTONE OXIDASE"/>
    <property type="match status" value="1"/>
</dbReference>
<evidence type="ECO:0000256" key="1">
    <source>
        <dbReference type="ARBA" id="ARBA00023002"/>
    </source>
</evidence>
<gene>
    <name evidence="3" type="ORF">Srubr_46810</name>
</gene>
<dbReference type="Gene3D" id="1.10.45.10">
    <property type="entry name" value="Vanillyl-alcohol Oxidase, Chain A, domain 4"/>
    <property type="match status" value="1"/>
</dbReference>
<dbReference type="InterPro" id="IPR016171">
    <property type="entry name" value="Vanillyl_alc_oxidase_C-sub2"/>
</dbReference>
<dbReference type="InterPro" id="IPR006094">
    <property type="entry name" value="Oxid_FAD_bind_N"/>
</dbReference>
<dbReference type="InterPro" id="IPR016169">
    <property type="entry name" value="FAD-bd_PCMH_sub2"/>
</dbReference>
<dbReference type="InterPro" id="IPR016166">
    <property type="entry name" value="FAD-bd_PCMH"/>
</dbReference>
<dbReference type="InterPro" id="IPR016167">
    <property type="entry name" value="FAD-bd_PCMH_sub1"/>
</dbReference>
<dbReference type="NCBIfam" id="TIGR01679">
    <property type="entry name" value="bact_FAD_ox"/>
    <property type="match status" value="1"/>
</dbReference>
<organism evidence="3 4">
    <name type="scientific">Streptomyces rubradiris</name>
    <name type="common">Streptomyces achromogenes subsp. rubradiris</name>
    <dbReference type="NCBI Taxonomy" id="285531"/>
    <lineage>
        <taxon>Bacteria</taxon>
        <taxon>Bacillati</taxon>
        <taxon>Actinomycetota</taxon>
        <taxon>Actinomycetes</taxon>
        <taxon>Kitasatosporales</taxon>
        <taxon>Streptomycetaceae</taxon>
        <taxon>Streptomyces</taxon>
    </lineage>
</organism>
<evidence type="ECO:0000313" key="3">
    <source>
        <dbReference type="EMBL" id="GHI54835.1"/>
    </source>
</evidence>
<evidence type="ECO:0000313" key="4">
    <source>
        <dbReference type="Proteomes" id="UP000646738"/>
    </source>
</evidence>
<dbReference type="InterPro" id="IPR010031">
    <property type="entry name" value="FAD_lactone_oxidase-like"/>
</dbReference>
<sequence length="401" mass="44167">MRRAREDGLKVKAVGTGHSFTSIAATDGVLIRPQLLTGIRNIDRQSMTVTVEAGTPLKRLNAALAREGLSLTNMGDIMEQTVSGATSTGTHGTGRASGSIAAQIKGLELVTADGSVLTCSAQENPEVFAAARIGLGALGIVTAITFAVEPLFLLTAREEPMPLERVLSEFDQLWAENEHFEFYWFPHTGNTTTKRNNRSAGPPRPVGRAAAWFEDEFLSNGVFQVAQWAGRAAPAAVPAIARISSRALSARTYTDIPYKVFTSPRRVRFVEMEYAVPRAAVVETLRELRTMVDRSGLRISFPVEVRTAPADDITLSTASGRDSAYIAVHMFRGTPYQAYFTAAERVFTAHEGRPHWGKVHTRDAEYFSRVYPRFGEFTALRNRLDPDRLFQNDYLRRVLGA</sequence>
<feature type="domain" description="FAD-binding PCMH-type" evidence="2">
    <location>
        <begin position="1"/>
        <end position="151"/>
    </location>
</feature>
<proteinExistence type="predicted"/>
<evidence type="ECO:0000259" key="2">
    <source>
        <dbReference type="PROSITE" id="PS51387"/>
    </source>
</evidence>
<dbReference type="Proteomes" id="UP000646738">
    <property type="component" value="Unassembled WGS sequence"/>
</dbReference>
<dbReference type="Pfam" id="PF01565">
    <property type="entry name" value="FAD_binding_4"/>
    <property type="match status" value="1"/>
</dbReference>
<reference evidence="4" key="1">
    <citation type="submission" date="2023-07" db="EMBL/GenBank/DDBJ databases">
        <title>Whole genome shotgun sequence of Streptomyces achromogenes subsp. rubradiris NBRC 14000.</title>
        <authorList>
            <person name="Komaki H."/>
            <person name="Tamura T."/>
        </authorList>
    </citation>
    <scope>NUCLEOTIDE SEQUENCE [LARGE SCALE GENOMIC DNA]</scope>
    <source>
        <strain evidence="4">NBRC 14000</strain>
    </source>
</reference>
<dbReference type="PIRSF" id="PIRSF000136">
    <property type="entry name" value="LGO_GLO"/>
    <property type="match status" value="1"/>
</dbReference>
<dbReference type="InterPro" id="IPR036318">
    <property type="entry name" value="FAD-bd_PCMH-like_sf"/>
</dbReference>
<dbReference type="InterPro" id="IPR007173">
    <property type="entry name" value="ALO_C"/>
</dbReference>
<accession>A0ABQ3RG54</accession>